<gene>
    <name evidence="1" type="ORF">LY90DRAFT_642023</name>
</gene>
<comment type="caution">
    <text evidence="1">The sequence shown here is derived from an EMBL/GenBank/DDBJ whole genome shotgun (WGS) entry which is preliminary data.</text>
</comment>
<dbReference type="Proteomes" id="UP000193920">
    <property type="component" value="Unassembled WGS sequence"/>
</dbReference>
<organism evidence="1 2">
    <name type="scientific">Neocallimastix californiae</name>
    <dbReference type="NCBI Taxonomy" id="1754190"/>
    <lineage>
        <taxon>Eukaryota</taxon>
        <taxon>Fungi</taxon>
        <taxon>Fungi incertae sedis</taxon>
        <taxon>Chytridiomycota</taxon>
        <taxon>Chytridiomycota incertae sedis</taxon>
        <taxon>Neocallimastigomycetes</taxon>
        <taxon>Neocallimastigales</taxon>
        <taxon>Neocallimastigaceae</taxon>
        <taxon>Neocallimastix</taxon>
    </lineage>
</organism>
<evidence type="ECO:0000313" key="2">
    <source>
        <dbReference type="Proteomes" id="UP000193920"/>
    </source>
</evidence>
<evidence type="ECO:0000313" key="1">
    <source>
        <dbReference type="EMBL" id="ORY63760.1"/>
    </source>
</evidence>
<reference evidence="1 2" key="1">
    <citation type="submission" date="2016-08" db="EMBL/GenBank/DDBJ databases">
        <title>A Parts List for Fungal Cellulosomes Revealed by Comparative Genomics.</title>
        <authorList>
            <consortium name="DOE Joint Genome Institute"/>
            <person name="Haitjema C.H."/>
            <person name="Gilmore S.P."/>
            <person name="Henske J.K."/>
            <person name="Solomon K.V."/>
            <person name="De Groot R."/>
            <person name="Kuo A."/>
            <person name="Mondo S.J."/>
            <person name="Salamov A.A."/>
            <person name="Labutti K."/>
            <person name="Zhao Z."/>
            <person name="Chiniquy J."/>
            <person name="Barry K."/>
            <person name="Brewer H.M."/>
            <person name="Purvine S.O."/>
            <person name="Wright A.T."/>
            <person name="Boxma B."/>
            <person name="Van Alen T."/>
            <person name="Hackstein J.H."/>
            <person name="Baker S.E."/>
            <person name="Grigoriev I.V."/>
            <person name="O'Malley M.A."/>
        </authorList>
    </citation>
    <scope>NUCLEOTIDE SEQUENCE [LARGE SCALE GENOMIC DNA]</scope>
    <source>
        <strain evidence="1 2">G1</strain>
    </source>
</reference>
<keyword evidence="2" id="KW-1185">Reference proteome</keyword>
<dbReference type="AlphaFoldDB" id="A0A1Y2DWU0"/>
<proteinExistence type="predicted"/>
<protein>
    <submittedName>
        <fullName evidence="1">Uncharacterized protein</fullName>
    </submittedName>
</protein>
<name>A0A1Y2DWU0_9FUNG</name>
<dbReference type="EMBL" id="MCOG01000055">
    <property type="protein sequence ID" value="ORY63760.1"/>
    <property type="molecule type" value="Genomic_DNA"/>
</dbReference>
<accession>A0A1Y2DWU0</accession>
<sequence length="156" mass="18389">MNKLYEILQFNKRKINRNVKLFNARRAGILIGDELLEFHNYSYHRRTCDKDLEPSWNFNLLGNEYNSVTDKTADDVVRFIEELAGYYKDNPEYEANLCFTEEYSIVEAYECSIKNNLKKIKRNLENAVYEVTCFGKPVIYAVLDNVFESNDLQISN</sequence>